<comment type="caution">
    <text evidence="5">The sequence shown here is derived from an EMBL/GenBank/DDBJ whole genome shotgun (WGS) entry which is preliminary data.</text>
</comment>
<dbReference type="PANTHER" id="PTHR43464:SF19">
    <property type="entry name" value="UBIQUINONE BIOSYNTHESIS O-METHYLTRANSFERASE, MITOCHONDRIAL"/>
    <property type="match status" value="1"/>
</dbReference>
<proteinExistence type="predicted"/>
<keyword evidence="1 5" id="KW-0489">Methyltransferase</keyword>
<dbReference type="RefSeq" id="WP_184793845.1">
    <property type="nucleotide sequence ID" value="NZ_JACHMY010000001.1"/>
</dbReference>
<evidence type="ECO:0000256" key="3">
    <source>
        <dbReference type="ARBA" id="ARBA00022691"/>
    </source>
</evidence>
<dbReference type="EMBL" id="JACHMY010000001">
    <property type="protein sequence ID" value="MBB5834026.1"/>
    <property type="molecule type" value="Genomic_DNA"/>
</dbReference>
<keyword evidence="2 5" id="KW-0808">Transferase</keyword>
<dbReference type="GO" id="GO:0008168">
    <property type="term" value="F:methyltransferase activity"/>
    <property type="evidence" value="ECO:0007669"/>
    <property type="project" value="UniProtKB-KW"/>
</dbReference>
<dbReference type="SUPFAM" id="SSF53335">
    <property type="entry name" value="S-adenosyl-L-methionine-dependent methyltransferases"/>
    <property type="match status" value="1"/>
</dbReference>
<dbReference type="InterPro" id="IPR041698">
    <property type="entry name" value="Methyltransf_25"/>
</dbReference>
<dbReference type="Gene3D" id="3.40.50.150">
    <property type="entry name" value="Vaccinia Virus protein VP39"/>
    <property type="match status" value="1"/>
</dbReference>
<accession>A0A7W9J1P3</accession>
<sequence length="252" mass="27566">MTDSYVEGFAEAYDQFWSPYPTKAADSLLTLIRAAVPDGRRVLDVGCGTGIVAERLTREGYRVTGLDQSPAMLDRARQRLGPNADLRSGDAADFAVDAPYPVVVSTYDIPNHLADLDQVAAYLRCVFRAVEPGGLFVFDLATVKGLSGMNKVQIRDTDEAMLLFRGALNEAAGMGFYRISGVVRAADGRYDRFETTMTNIVVPLDWILKELAAAGWADSYPAAQHDLLTPLAEPWSTTAAELLHVYLVCRKP</sequence>
<dbReference type="GO" id="GO:0032259">
    <property type="term" value="P:methylation"/>
    <property type="evidence" value="ECO:0007669"/>
    <property type="project" value="UniProtKB-KW"/>
</dbReference>
<evidence type="ECO:0000313" key="6">
    <source>
        <dbReference type="Proteomes" id="UP000549971"/>
    </source>
</evidence>
<gene>
    <name evidence="5" type="ORF">HDA39_000760</name>
</gene>
<dbReference type="Pfam" id="PF13649">
    <property type="entry name" value="Methyltransf_25"/>
    <property type="match status" value="1"/>
</dbReference>
<evidence type="ECO:0000256" key="2">
    <source>
        <dbReference type="ARBA" id="ARBA00022679"/>
    </source>
</evidence>
<protein>
    <submittedName>
        <fullName evidence="5">SAM-dependent methyltransferase</fullName>
    </submittedName>
</protein>
<evidence type="ECO:0000259" key="4">
    <source>
        <dbReference type="Pfam" id="PF13649"/>
    </source>
</evidence>
<dbReference type="Proteomes" id="UP000549971">
    <property type="component" value="Unassembled WGS sequence"/>
</dbReference>
<organism evidence="5 6">
    <name type="scientific">Kribbella italica</name>
    <dbReference type="NCBI Taxonomy" id="1540520"/>
    <lineage>
        <taxon>Bacteria</taxon>
        <taxon>Bacillati</taxon>
        <taxon>Actinomycetota</taxon>
        <taxon>Actinomycetes</taxon>
        <taxon>Propionibacteriales</taxon>
        <taxon>Kribbellaceae</taxon>
        <taxon>Kribbella</taxon>
    </lineage>
</organism>
<keyword evidence="3" id="KW-0949">S-adenosyl-L-methionine</keyword>
<feature type="domain" description="Methyltransferase" evidence="4">
    <location>
        <begin position="42"/>
        <end position="134"/>
    </location>
</feature>
<evidence type="ECO:0000313" key="5">
    <source>
        <dbReference type="EMBL" id="MBB5834026.1"/>
    </source>
</evidence>
<dbReference type="CDD" id="cd02440">
    <property type="entry name" value="AdoMet_MTases"/>
    <property type="match status" value="1"/>
</dbReference>
<dbReference type="PANTHER" id="PTHR43464">
    <property type="entry name" value="METHYLTRANSFERASE"/>
    <property type="match status" value="1"/>
</dbReference>
<name>A0A7W9J1P3_9ACTN</name>
<reference evidence="5 6" key="1">
    <citation type="submission" date="2020-08" db="EMBL/GenBank/DDBJ databases">
        <title>Sequencing the genomes of 1000 actinobacteria strains.</title>
        <authorList>
            <person name="Klenk H.-P."/>
        </authorList>
    </citation>
    <scope>NUCLEOTIDE SEQUENCE [LARGE SCALE GENOMIC DNA]</scope>
    <source>
        <strain evidence="5 6">DSM 28967</strain>
    </source>
</reference>
<evidence type="ECO:0000256" key="1">
    <source>
        <dbReference type="ARBA" id="ARBA00022603"/>
    </source>
</evidence>
<keyword evidence="6" id="KW-1185">Reference proteome</keyword>
<dbReference type="AlphaFoldDB" id="A0A7W9J1P3"/>
<dbReference type="InterPro" id="IPR029063">
    <property type="entry name" value="SAM-dependent_MTases_sf"/>
</dbReference>